<evidence type="ECO:0000256" key="1">
    <source>
        <dbReference type="ARBA" id="ARBA00004170"/>
    </source>
</evidence>
<dbReference type="Proteomes" id="UP000646827">
    <property type="component" value="Unassembled WGS sequence"/>
</dbReference>
<feature type="compositionally biased region" description="Polar residues" evidence="7">
    <location>
        <begin position="400"/>
        <end position="415"/>
    </location>
</feature>
<dbReference type="InterPro" id="IPR001452">
    <property type="entry name" value="SH3_domain"/>
</dbReference>
<dbReference type="EMBL" id="JAEPRB010000010">
    <property type="protein sequence ID" value="KAG2227145.1"/>
    <property type="molecule type" value="Genomic_DNA"/>
</dbReference>
<comment type="caution">
    <text evidence="9">The sequence shown here is derived from an EMBL/GenBank/DDBJ whole genome shotgun (WGS) entry which is preliminary data.</text>
</comment>
<organism evidence="9 10">
    <name type="scientific">Circinella minor</name>
    <dbReference type="NCBI Taxonomy" id="1195481"/>
    <lineage>
        <taxon>Eukaryota</taxon>
        <taxon>Fungi</taxon>
        <taxon>Fungi incertae sedis</taxon>
        <taxon>Mucoromycota</taxon>
        <taxon>Mucoromycotina</taxon>
        <taxon>Mucoromycetes</taxon>
        <taxon>Mucorales</taxon>
        <taxon>Lichtheimiaceae</taxon>
        <taxon>Circinella</taxon>
    </lineage>
</organism>
<dbReference type="Pfam" id="PF14604">
    <property type="entry name" value="SH3_9"/>
    <property type="match status" value="1"/>
</dbReference>
<dbReference type="SMART" id="SM00326">
    <property type="entry name" value="SH3"/>
    <property type="match status" value="3"/>
</dbReference>
<feature type="compositionally biased region" description="Polar residues" evidence="7">
    <location>
        <begin position="199"/>
        <end position="220"/>
    </location>
</feature>
<feature type="region of interest" description="Disordered" evidence="7">
    <location>
        <begin position="282"/>
        <end position="576"/>
    </location>
</feature>
<dbReference type="Pfam" id="PF00018">
    <property type="entry name" value="SH3_1"/>
    <property type="match status" value="1"/>
</dbReference>
<feature type="compositionally biased region" description="Acidic residues" evidence="7">
    <location>
        <begin position="564"/>
        <end position="573"/>
    </location>
</feature>
<dbReference type="PANTHER" id="PTHR14167:SF81">
    <property type="entry name" value="ENDOPHILIN-A"/>
    <property type="match status" value="1"/>
</dbReference>
<dbReference type="InterPro" id="IPR050384">
    <property type="entry name" value="Endophilin_SH3RF"/>
</dbReference>
<protein>
    <recommendedName>
        <fullName evidence="8">SH3 domain-containing protein</fullName>
    </recommendedName>
</protein>
<comment type="subcellular location">
    <subcellularLocation>
        <location evidence="1">Membrane</location>
        <topology evidence="1">Peripheral membrane protein</topology>
    </subcellularLocation>
</comment>
<feature type="coiled-coil region" evidence="6">
    <location>
        <begin position="591"/>
        <end position="618"/>
    </location>
</feature>
<dbReference type="AlphaFoldDB" id="A0A8H7SEJ8"/>
<evidence type="ECO:0000259" key="8">
    <source>
        <dbReference type="PROSITE" id="PS50002"/>
    </source>
</evidence>
<accession>A0A8H7SEJ8</accession>
<dbReference type="SUPFAM" id="SSF50044">
    <property type="entry name" value="SH3-domain"/>
    <property type="match status" value="3"/>
</dbReference>
<feature type="compositionally biased region" description="Pro residues" evidence="7">
    <location>
        <begin position="348"/>
        <end position="362"/>
    </location>
</feature>
<dbReference type="PRINTS" id="PR00452">
    <property type="entry name" value="SH3DOMAIN"/>
</dbReference>
<feature type="region of interest" description="Disordered" evidence="7">
    <location>
        <begin position="133"/>
        <end position="153"/>
    </location>
</feature>
<evidence type="ECO:0000256" key="3">
    <source>
        <dbReference type="ARBA" id="ARBA00023054"/>
    </source>
</evidence>
<keyword evidence="3 6" id="KW-0175">Coiled coil</keyword>
<gene>
    <name evidence="9" type="ORF">INT45_003875</name>
</gene>
<sequence length="619" mass="67183">MVAVFRAQYVYEAQQEDELNLQAGDQVHVLNNDNESWWTVENVETGKKGLVPSNFLQQISSTNESGSKMSSEAPILAKVINEYKPQNSDELALWVNGIVTILDQSIGDGWWKGDLNGKVGVFPSNHVKLVDATEQLESSDTANTSGDSKSTKSPFKLAAYGVKQGGIGSILAGGMNLRKKSGGSNNRTSIAEEDHSGGPSPTEQKPSTSSDNKFNNTSESTLHKKGMVIHDYDPEKSDELKLLRGEHVTITDTMGDEGWWTGINEAGQSGVFPSNFVQVLEEQHPPPRRARPPTIKTETTQPSSNNNSENPLSPNSMAKPPPVPVSTRPTTLISNRSSESSSSTSHTPAPPARPVTSPPLPTRRPNSNVGTSGVPEPPKRTHKPRQPSIPLVAPDLPPITSKSIERPQSNINNESPIAPSRPSRHVPTPTGGDGAISPPRRSSTVERRSIDGDHNRPPIPMAKPPKMFGTKQHGAVVPPPRTSSGSRPSSQAVPPSVPGIVPSPRQLSISGESSLMDPQQKDTTSPLSPPPMPKRSMPMPPPSSTSSSSSISTSTRNKKNENILLEEEEEDNSTLDPKIVHLLQREIGKIRHEFEALLEIERKERQRLENEIQELKQSQ</sequence>
<keyword evidence="10" id="KW-1185">Reference proteome</keyword>
<feature type="domain" description="SH3" evidence="8">
    <location>
        <begin position="221"/>
        <end position="282"/>
    </location>
</feature>
<dbReference type="PROSITE" id="PS50002">
    <property type="entry name" value="SH3"/>
    <property type="match status" value="3"/>
</dbReference>
<feature type="domain" description="SH3" evidence="8">
    <location>
        <begin position="1"/>
        <end position="61"/>
    </location>
</feature>
<feature type="compositionally biased region" description="Basic and acidic residues" evidence="7">
    <location>
        <begin position="443"/>
        <end position="456"/>
    </location>
</feature>
<dbReference type="Pfam" id="PF07653">
    <property type="entry name" value="SH3_2"/>
    <property type="match status" value="1"/>
</dbReference>
<evidence type="ECO:0000256" key="5">
    <source>
        <dbReference type="PROSITE-ProRule" id="PRU00192"/>
    </source>
</evidence>
<feature type="compositionally biased region" description="Polar residues" evidence="7">
    <location>
        <begin position="135"/>
        <end position="153"/>
    </location>
</feature>
<evidence type="ECO:0000313" key="10">
    <source>
        <dbReference type="Proteomes" id="UP000646827"/>
    </source>
</evidence>
<feature type="region of interest" description="Disordered" evidence="7">
    <location>
        <begin position="173"/>
        <end position="230"/>
    </location>
</feature>
<proteinExistence type="predicted"/>
<reference evidence="9 10" key="1">
    <citation type="submission" date="2020-12" db="EMBL/GenBank/DDBJ databases">
        <title>Metabolic potential, ecology and presence of endohyphal bacteria is reflected in genomic diversity of Mucoromycotina.</title>
        <authorList>
            <person name="Muszewska A."/>
            <person name="Okrasinska A."/>
            <person name="Steczkiewicz K."/>
            <person name="Drgas O."/>
            <person name="Orlowska M."/>
            <person name="Perlinska-Lenart U."/>
            <person name="Aleksandrzak-Piekarczyk T."/>
            <person name="Szatraj K."/>
            <person name="Zielenkiewicz U."/>
            <person name="Pilsyk S."/>
            <person name="Malc E."/>
            <person name="Mieczkowski P."/>
            <person name="Kruszewska J.S."/>
            <person name="Biernat P."/>
            <person name="Pawlowska J."/>
        </authorList>
    </citation>
    <scope>NUCLEOTIDE SEQUENCE [LARGE SCALE GENOMIC DNA]</scope>
    <source>
        <strain evidence="9 10">CBS 142.35</strain>
    </source>
</reference>
<feature type="compositionally biased region" description="Low complexity" evidence="7">
    <location>
        <begin position="544"/>
        <end position="555"/>
    </location>
</feature>
<dbReference type="InterPro" id="IPR036028">
    <property type="entry name" value="SH3-like_dom_sf"/>
</dbReference>
<name>A0A8H7SEJ8_9FUNG</name>
<evidence type="ECO:0000256" key="4">
    <source>
        <dbReference type="ARBA" id="ARBA00023136"/>
    </source>
</evidence>
<feature type="compositionally biased region" description="Polar residues" evidence="7">
    <location>
        <begin position="505"/>
        <end position="517"/>
    </location>
</feature>
<feature type="compositionally biased region" description="Low complexity" evidence="7">
    <location>
        <begin position="482"/>
        <end position="504"/>
    </location>
</feature>
<dbReference type="CDD" id="cd11845">
    <property type="entry name" value="SH3_Src_like"/>
    <property type="match status" value="1"/>
</dbReference>
<evidence type="ECO:0000313" key="9">
    <source>
        <dbReference type="EMBL" id="KAG2227145.1"/>
    </source>
</evidence>
<keyword evidence="4" id="KW-0472">Membrane</keyword>
<evidence type="ECO:0000256" key="2">
    <source>
        <dbReference type="ARBA" id="ARBA00022443"/>
    </source>
</evidence>
<dbReference type="PANTHER" id="PTHR14167">
    <property type="entry name" value="SH3 DOMAIN-CONTAINING"/>
    <property type="match status" value="1"/>
</dbReference>
<evidence type="ECO:0000256" key="6">
    <source>
        <dbReference type="SAM" id="Coils"/>
    </source>
</evidence>
<keyword evidence="2 5" id="KW-0728">SH3 domain</keyword>
<feature type="compositionally biased region" description="Pro residues" evidence="7">
    <location>
        <begin position="527"/>
        <end position="543"/>
    </location>
</feature>
<dbReference type="Gene3D" id="2.30.30.40">
    <property type="entry name" value="SH3 Domains"/>
    <property type="match status" value="3"/>
</dbReference>
<feature type="compositionally biased region" description="Low complexity" evidence="7">
    <location>
        <begin position="325"/>
        <end position="347"/>
    </location>
</feature>
<feature type="compositionally biased region" description="Low complexity" evidence="7">
    <location>
        <begin position="302"/>
        <end position="316"/>
    </location>
</feature>
<evidence type="ECO:0000256" key="7">
    <source>
        <dbReference type="SAM" id="MobiDB-lite"/>
    </source>
</evidence>
<feature type="domain" description="SH3" evidence="8">
    <location>
        <begin position="72"/>
        <end position="132"/>
    </location>
</feature>
<dbReference type="OrthoDB" id="5340910at2759"/>